<evidence type="ECO:0000313" key="2">
    <source>
        <dbReference type="EMBL" id="KAJ7034129.1"/>
    </source>
</evidence>
<dbReference type="PANTHER" id="PTHR31642:SF310">
    <property type="entry name" value="FATTY ALCOHOL:CAFFEOYL-COA ACYLTRANSFERASE"/>
    <property type="match status" value="1"/>
</dbReference>
<dbReference type="PANTHER" id="PTHR31642">
    <property type="entry name" value="TRICHOTHECENE 3-O-ACETYLTRANSFERASE"/>
    <property type="match status" value="1"/>
</dbReference>
<sequence length="362" mass="39744">MPQITGANSIRGFPDQKTTSHLVALSIVGCECRCGVVIALKSSHPLSDAQALTTFVNDWVAVHRALVPNLPLPNLNPVFSPAALDEAASGDIDARSPDPEILKLRTSWRFIDTTGGHPETGPLLPNHRKIPPHLASIADTLELGPPLPRKEWYLQAPVSSYLLHFSAEELTRIWTAEPSLGKTISRFDALQAHVWAALIPFRLYFALGLRDRVVPPLAAQSLASPIVLARASATSKTSLPQLARTIRGTLTPFTPHRVGALQYEMAFDVDARRMWAEFIGRRNVILTSWLRLGLYEIDFGAGRPRFVHGIIPATDGLMQVMEVGPARSSAGGAWYRQGSSVSLTLATEVIERMVKDPLFRKY</sequence>
<evidence type="ECO:0000313" key="3">
    <source>
        <dbReference type="Proteomes" id="UP001218188"/>
    </source>
</evidence>
<dbReference type="AlphaFoldDB" id="A0AAD6SU49"/>
<dbReference type="InterPro" id="IPR023213">
    <property type="entry name" value="CAT-like_dom_sf"/>
</dbReference>
<dbReference type="EMBL" id="JARJCM010000059">
    <property type="protein sequence ID" value="KAJ7034129.1"/>
    <property type="molecule type" value="Genomic_DNA"/>
</dbReference>
<comment type="caution">
    <text evidence="2">The sequence shown here is derived from an EMBL/GenBank/DDBJ whole genome shotgun (WGS) entry which is preliminary data.</text>
</comment>
<proteinExistence type="predicted"/>
<dbReference type="Pfam" id="PF02458">
    <property type="entry name" value="Transferase"/>
    <property type="match status" value="1"/>
</dbReference>
<dbReference type="InterPro" id="IPR050317">
    <property type="entry name" value="Plant_Fungal_Acyltransferase"/>
</dbReference>
<dbReference type="GO" id="GO:0016747">
    <property type="term" value="F:acyltransferase activity, transferring groups other than amino-acyl groups"/>
    <property type="evidence" value="ECO:0007669"/>
    <property type="project" value="TreeGrafter"/>
</dbReference>
<evidence type="ECO:0000256" key="1">
    <source>
        <dbReference type="ARBA" id="ARBA00022679"/>
    </source>
</evidence>
<organism evidence="2 3">
    <name type="scientific">Mycena alexandri</name>
    <dbReference type="NCBI Taxonomy" id="1745969"/>
    <lineage>
        <taxon>Eukaryota</taxon>
        <taxon>Fungi</taxon>
        <taxon>Dikarya</taxon>
        <taxon>Basidiomycota</taxon>
        <taxon>Agaricomycotina</taxon>
        <taxon>Agaricomycetes</taxon>
        <taxon>Agaricomycetidae</taxon>
        <taxon>Agaricales</taxon>
        <taxon>Marasmiineae</taxon>
        <taxon>Mycenaceae</taxon>
        <taxon>Mycena</taxon>
    </lineage>
</organism>
<keyword evidence="3" id="KW-1185">Reference proteome</keyword>
<gene>
    <name evidence="2" type="ORF">C8F04DRAFT_1183418</name>
</gene>
<reference evidence="2" key="1">
    <citation type="submission" date="2023-03" db="EMBL/GenBank/DDBJ databases">
        <title>Massive genome expansion in bonnet fungi (Mycena s.s.) driven by repeated elements and novel gene families across ecological guilds.</title>
        <authorList>
            <consortium name="Lawrence Berkeley National Laboratory"/>
            <person name="Harder C.B."/>
            <person name="Miyauchi S."/>
            <person name="Viragh M."/>
            <person name="Kuo A."/>
            <person name="Thoen E."/>
            <person name="Andreopoulos B."/>
            <person name="Lu D."/>
            <person name="Skrede I."/>
            <person name="Drula E."/>
            <person name="Henrissat B."/>
            <person name="Morin E."/>
            <person name="Kohler A."/>
            <person name="Barry K."/>
            <person name="LaButti K."/>
            <person name="Morin E."/>
            <person name="Salamov A."/>
            <person name="Lipzen A."/>
            <person name="Mereny Z."/>
            <person name="Hegedus B."/>
            <person name="Baldrian P."/>
            <person name="Stursova M."/>
            <person name="Weitz H."/>
            <person name="Taylor A."/>
            <person name="Grigoriev I.V."/>
            <person name="Nagy L.G."/>
            <person name="Martin F."/>
            <person name="Kauserud H."/>
        </authorList>
    </citation>
    <scope>NUCLEOTIDE SEQUENCE</scope>
    <source>
        <strain evidence="2">CBHHK200</strain>
    </source>
</reference>
<protein>
    <submittedName>
        <fullName evidence="2">Uncharacterized protein</fullName>
    </submittedName>
</protein>
<dbReference type="Proteomes" id="UP001218188">
    <property type="component" value="Unassembled WGS sequence"/>
</dbReference>
<dbReference type="GO" id="GO:0044550">
    <property type="term" value="P:secondary metabolite biosynthetic process"/>
    <property type="evidence" value="ECO:0007669"/>
    <property type="project" value="TreeGrafter"/>
</dbReference>
<keyword evidence="1" id="KW-0808">Transferase</keyword>
<name>A0AAD6SU49_9AGAR</name>
<accession>A0AAD6SU49</accession>
<dbReference type="Gene3D" id="3.30.559.10">
    <property type="entry name" value="Chloramphenicol acetyltransferase-like domain"/>
    <property type="match status" value="2"/>
</dbReference>